<reference evidence="1 2" key="1">
    <citation type="submission" date="2018-08" db="EMBL/GenBank/DDBJ databases">
        <title>Draft genome sequence of Pseudoalteromonas donghaensis HJ51.</title>
        <authorList>
            <person name="Oh J."/>
            <person name="Roh D."/>
        </authorList>
    </citation>
    <scope>NUCLEOTIDE SEQUENCE [LARGE SCALE GENOMIC DNA]</scope>
    <source>
        <strain evidence="1 2">HJ51</strain>
    </source>
</reference>
<dbReference type="AlphaFoldDB" id="A0AAD0S2A2"/>
<accession>A0AAD0S2A2</accession>
<name>A0AAD0S2A2_9GAMM</name>
<protein>
    <submittedName>
        <fullName evidence="1">Uncharacterized protein</fullName>
    </submittedName>
</protein>
<evidence type="ECO:0000313" key="1">
    <source>
        <dbReference type="EMBL" id="AXV64826.1"/>
    </source>
</evidence>
<gene>
    <name evidence="1" type="ORF">D0907_05765</name>
</gene>
<sequence>MSNYKIFFEFQRPWFLSDLTTRKNSLEGELALCFQVECDNESKTIEIEGLDDLDLVSNLLQSEKVIISQALNSQREYGTIRVECWIDGSYSEFWCNKIK</sequence>
<evidence type="ECO:0000313" key="2">
    <source>
        <dbReference type="Proteomes" id="UP000264605"/>
    </source>
</evidence>
<organism evidence="1 2">
    <name type="scientific">Pseudoalteromonas lipolytica</name>
    <dbReference type="NCBI Taxonomy" id="570156"/>
    <lineage>
        <taxon>Bacteria</taxon>
        <taxon>Pseudomonadati</taxon>
        <taxon>Pseudomonadota</taxon>
        <taxon>Gammaproteobacteria</taxon>
        <taxon>Alteromonadales</taxon>
        <taxon>Pseudoalteromonadaceae</taxon>
        <taxon>Pseudoalteromonas</taxon>
    </lineage>
</organism>
<dbReference type="EMBL" id="CP032090">
    <property type="protein sequence ID" value="AXV64826.1"/>
    <property type="molecule type" value="Genomic_DNA"/>
</dbReference>
<dbReference type="Proteomes" id="UP000264605">
    <property type="component" value="Chromosome"/>
</dbReference>
<dbReference type="KEGG" id="pdj:D0907_05765"/>
<proteinExistence type="predicted"/>